<evidence type="ECO:0000256" key="1">
    <source>
        <dbReference type="ARBA" id="ARBA00009995"/>
    </source>
</evidence>
<accession>A0A1H0BF79</accession>
<gene>
    <name evidence="4" type="ORF">SAMN05660642_04845</name>
</gene>
<dbReference type="GO" id="GO:0016758">
    <property type="term" value="F:hexosyltransferase activity"/>
    <property type="evidence" value="ECO:0007669"/>
    <property type="project" value="InterPro"/>
</dbReference>
<protein>
    <submittedName>
        <fullName evidence="4">Glycosyltransferase, MGT family</fullName>
    </submittedName>
</protein>
<dbReference type="InterPro" id="IPR010610">
    <property type="entry name" value="EryCIII-like_C"/>
</dbReference>
<keyword evidence="5" id="KW-1185">Reference proteome</keyword>
<evidence type="ECO:0000313" key="4">
    <source>
        <dbReference type="EMBL" id="SDN44053.1"/>
    </source>
</evidence>
<dbReference type="Gene3D" id="3.40.50.2000">
    <property type="entry name" value="Glycogen Phosphorylase B"/>
    <property type="match status" value="2"/>
</dbReference>
<sequence>MARHVLFVALAGHGHVTPTLPLVEELVRRGHHVAYATAADFAEVVTGAGAQWVQLPPMAPFRPPAQVGPDLIASWFRHYFAAMRATYPVLHEYCRTARPDAVSYDVTNWPARLVAHHLGIPAVRLIPNLAENHAYSLDDRLTEGLDPDHPQMTALAEDCVRFSTEYGVDLDVAGTMDVPEALNLVFIPREFQPAGDSFDERFHFLGPLLGRREQREPWSPPDPHAPVLYISLGTIFTDNPAFYRTCIEAFGDGSCQVAMTVGDLDPAAIGPVPPGIDVRPRFPQPAVLRHARAFISHAGMNSTMEALYYGVPLVTLPQMPEQAANADRVVELGLGERLATDTLTPDALRQAVSRVTTDEQVRANLERMRRAIHDAGGAERGAALIEDHLA</sequence>
<dbReference type="OrthoDB" id="6620093at2"/>
<dbReference type="STRING" id="1137991.SAMN05660642_04845"/>
<proteinExistence type="inferred from homology"/>
<dbReference type="InterPro" id="IPR006326">
    <property type="entry name" value="UDPGT_MGT-like"/>
</dbReference>
<dbReference type="EMBL" id="FNHE01000021">
    <property type="protein sequence ID" value="SDN44053.1"/>
    <property type="molecule type" value="Genomic_DNA"/>
</dbReference>
<reference evidence="5" key="1">
    <citation type="submission" date="2016-10" db="EMBL/GenBank/DDBJ databases">
        <authorList>
            <person name="Varghese N."/>
            <person name="Submissions S."/>
        </authorList>
    </citation>
    <scope>NUCLEOTIDE SEQUENCE [LARGE SCALE GENOMIC DNA]</scope>
    <source>
        <strain evidence="5">DSM 45419</strain>
    </source>
</reference>
<organism evidence="4 5">
    <name type="scientific">Geodermatophilus siccatus</name>
    <dbReference type="NCBI Taxonomy" id="1137991"/>
    <lineage>
        <taxon>Bacteria</taxon>
        <taxon>Bacillati</taxon>
        <taxon>Actinomycetota</taxon>
        <taxon>Actinomycetes</taxon>
        <taxon>Geodermatophilales</taxon>
        <taxon>Geodermatophilaceae</taxon>
        <taxon>Geodermatophilus</taxon>
    </lineage>
</organism>
<dbReference type="SUPFAM" id="SSF53756">
    <property type="entry name" value="UDP-Glycosyltransferase/glycogen phosphorylase"/>
    <property type="match status" value="1"/>
</dbReference>
<evidence type="ECO:0000313" key="5">
    <source>
        <dbReference type="Proteomes" id="UP000198680"/>
    </source>
</evidence>
<name>A0A1H0BF79_9ACTN</name>
<comment type="similarity">
    <text evidence="1">Belongs to the UDP-glycosyltransferase family.</text>
</comment>
<keyword evidence="2 4" id="KW-0808">Transferase</keyword>
<dbReference type="GO" id="GO:0008194">
    <property type="term" value="F:UDP-glycosyltransferase activity"/>
    <property type="evidence" value="ECO:0007669"/>
    <property type="project" value="InterPro"/>
</dbReference>
<dbReference type="PANTHER" id="PTHR48050">
    <property type="entry name" value="STEROL 3-BETA-GLUCOSYLTRANSFERASE"/>
    <property type="match status" value="1"/>
</dbReference>
<dbReference type="GO" id="GO:0017000">
    <property type="term" value="P:antibiotic biosynthetic process"/>
    <property type="evidence" value="ECO:0007669"/>
    <property type="project" value="UniProtKB-ARBA"/>
</dbReference>
<dbReference type="AlphaFoldDB" id="A0A1H0BF79"/>
<dbReference type="CDD" id="cd03784">
    <property type="entry name" value="GT1_Gtf-like"/>
    <property type="match status" value="1"/>
</dbReference>
<dbReference type="PANTHER" id="PTHR48050:SF13">
    <property type="entry name" value="STEROL 3-BETA-GLUCOSYLTRANSFERASE UGT80A2"/>
    <property type="match status" value="1"/>
</dbReference>
<feature type="domain" description="Erythromycin biosynthesis protein CIII-like C-terminal" evidence="3">
    <location>
        <begin position="260"/>
        <end position="370"/>
    </location>
</feature>
<dbReference type="NCBIfam" id="TIGR01426">
    <property type="entry name" value="MGT"/>
    <property type="match status" value="1"/>
</dbReference>
<dbReference type="InterPro" id="IPR002213">
    <property type="entry name" value="UDP_glucos_trans"/>
</dbReference>
<evidence type="ECO:0000256" key="2">
    <source>
        <dbReference type="ARBA" id="ARBA00022679"/>
    </source>
</evidence>
<dbReference type="FunFam" id="3.40.50.2000:FF:000072">
    <property type="entry name" value="Glycosyl transferase"/>
    <property type="match status" value="1"/>
</dbReference>
<dbReference type="Proteomes" id="UP000198680">
    <property type="component" value="Unassembled WGS sequence"/>
</dbReference>
<dbReference type="Pfam" id="PF06722">
    <property type="entry name" value="EryCIII-like_C"/>
    <property type="match status" value="1"/>
</dbReference>
<dbReference type="InterPro" id="IPR050426">
    <property type="entry name" value="Glycosyltransferase_28"/>
</dbReference>
<evidence type="ECO:0000259" key="3">
    <source>
        <dbReference type="Pfam" id="PF06722"/>
    </source>
</evidence>